<keyword evidence="2 3" id="KW-0456">Lyase</keyword>
<dbReference type="InterPro" id="IPR015928">
    <property type="entry name" value="Aconitase/3IPM_dehydase_swvl"/>
</dbReference>
<keyword evidence="3" id="KW-0432">Leucine biosynthesis</keyword>
<comment type="similarity">
    <text evidence="1 3">Belongs to the LeuD family. LeuD type 2 subfamily.</text>
</comment>
<dbReference type="Pfam" id="PF00694">
    <property type="entry name" value="Aconitase_C"/>
    <property type="match status" value="1"/>
</dbReference>
<dbReference type="EMBL" id="BLKS01000001">
    <property type="protein sequence ID" value="GFG50378.1"/>
    <property type="molecule type" value="Genomic_DNA"/>
</dbReference>
<comment type="pathway">
    <text evidence="3">Amino-acid biosynthesis; L-leucine biosynthesis; L-leucine from 3-methyl-2-oxobutanoate: step 2/4.</text>
</comment>
<evidence type="ECO:0000313" key="5">
    <source>
        <dbReference type="EMBL" id="GFG50378.1"/>
    </source>
</evidence>
<sequence length="173" mass="18767">MIVRGRVQRFGADINTDYIIAAQHKAASLDVARMARHTFEDIDPGFVDRVQAGDVVVAGPNFGCGSSRETAPRVLQACGISAVVAPTYGRIFFRNAINVGLPVIECDTTGIEQDDVIEIDVEHGRVTVEERGLQRTATPLPDVMRALLEAGGLANYLRRHGDLVLPSSDRINN</sequence>
<reference evidence="5 8" key="2">
    <citation type="journal article" date="2019" name="Emerg. Microbes Infect.">
        <title>Comprehensive subspecies identification of 175 nontuberculous mycobacteria species based on 7547 genomic profiles.</title>
        <authorList>
            <person name="Matsumoto Y."/>
            <person name="Kinjo T."/>
            <person name="Motooka D."/>
            <person name="Nabeya D."/>
            <person name="Jung N."/>
            <person name="Uechi K."/>
            <person name="Horii T."/>
            <person name="Iida T."/>
            <person name="Fujita J."/>
            <person name="Nakamura S."/>
        </authorList>
    </citation>
    <scope>NUCLEOTIDE SEQUENCE [LARGE SCALE GENOMIC DNA]</scope>
    <source>
        <strain evidence="5 8">JCM 6377</strain>
    </source>
</reference>
<dbReference type="GO" id="GO:0009098">
    <property type="term" value="P:L-leucine biosynthetic process"/>
    <property type="evidence" value="ECO:0007669"/>
    <property type="project" value="UniProtKB-UniRule"/>
</dbReference>
<dbReference type="Proteomes" id="UP000465302">
    <property type="component" value="Unassembled WGS sequence"/>
</dbReference>
<dbReference type="InterPro" id="IPR033940">
    <property type="entry name" value="IPMI_Swivel"/>
</dbReference>
<organism evidence="6 7">
    <name type="scientific">Mycolicibacterium agri</name>
    <name type="common">Mycobacterium agri</name>
    <dbReference type="NCBI Taxonomy" id="36811"/>
    <lineage>
        <taxon>Bacteria</taxon>
        <taxon>Bacillati</taxon>
        <taxon>Actinomycetota</taxon>
        <taxon>Actinomycetes</taxon>
        <taxon>Mycobacteriales</taxon>
        <taxon>Mycobacteriaceae</taxon>
        <taxon>Mycolicibacterium</taxon>
    </lineage>
</organism>
<dbReference type="SUPFAM" id="SSF52016">
    <property type="entry name" value="LeuD/IlvD-like"/>
    <property type="match status" value="1"/>
</dbReference>
<gene>
    <name evidence="5" type="primary">leuD_2</name>
    <name evidence="3" type="synonym">leuD</name>
    <name evidence="6" type="ORF">CQY20_06795</name>
    <name evidence="5" type="ORF">MAGR_18190</name>
</gene>
<proteinExistence type="inferred from homology"/>
<dbReference type="HAMAP" id="MF_01032">
    <property type="entry name" value="LeuD_type2"/>
    <property type="match status" value="1"/>
</dbReference>
<dbReference type="EC" id="4.2.1.33" evidence="3"/>
<dbReference type="NCBIfam" id="TIGR02087">
    <property type="entry name" value="LEUD_arch"/>
    <property type="match status" value="1"/>
</dbReference>
<comment type="caution">
    <text evidence="6">The sequence shown here is derived from an EMBL/GenBank/DDBJ whole genome shotgun (WGS) entry which is preliminary data.</text>
</comment>
<keyword evidence="3" id="KW-0100">Branched-chain amino acid biosynthesis</keyword>
<evidence type="ECO:0000313" key="6">
    <source>
        <dbReference type="EMBL" id="PEG40635.1"/>
    </source>
</evidence>
<dbReference type="PANTHER" id="PTHR43345:SF2">
    <property type="entry name" value="3-ISOPROPYLMALATE DEHYDRATASE SMALL SUBUNIT 1"/>
    <property type="match status" value="1"/>
</dbReference>
<dbReference type="RefSeq" id="WP_097939294.1">
    <property type="nucleotide sequence ID" value="NZ_BLKS01000001.1"/>
</dbReference>
<dbReference type="CDD" id="cd01577">
    <property type="entry name" value="IPMI_Swivel"/>
    <property type="match status" value="1"/>
</dbReference>
<keyword evidence="7" id="KW-1185">Reference proteome</keyword>
<protein>
    <recommendedName>
        <fullName evidence="3">3-isopropylmalate dehydratase small subunit</fullName>
        <ecNumber evidence="3">4.2.1.33</ecNumber>
    </recommendedName>
    <alternativeName>
        <fullName evidence="3">Alpha-IPM isomerase</fullName>
        <shortName evidence="3">IPMI</shortName>
    </alternativeName>
    <alternativeName>
        <fullName evidence="3">Isopropylmalate isomerase</fullName>
    </alternativeName>
</protein>
<keyword evidence="3" id="KW-0028">Amino-acid biosynthesis</keyword>
<evidence type="ECO:0000259" key="4">
    <source>
        <dbReference type="Pfam" id="PF00694"/>
    </source>
</evidence>
<reference evidence="6 7" key="1">
    <citation type="submission" date="2017-10" db="EMBL/GenBank/DDBJ databases">
        <title>The new phylogeny of genus Mycobacterium.</title>
        <authorList>
            <person name="Tortoli E."/>
            <person name="Trovato A."/>
            <person name="Cirillo D.M."/>
        </authorList>
    </citation>
    <scope>NUCLEOTIDE SEQUENCE [LARGE SCALE GENOMIC DNA]</scope>
    <source>
        <strain evidence="6 7">CCUG37673</strain>
    </source>
</reference>
<evidence type="ECO:0000256" key="2">
    <source>
        <dbReference type="ARBA" id="ARBA00023239"/>
    </source>
</evidence>
<name>A0A2A7N9B2_MYCAG</name>
<reference evidence="5" key="3">
    <citation type="submission" date="2020-02" db="EMBL/GenBank/DDBJ databases">
        <authorList>
            <person name="Matsumoto Y."/>
            <person name="Motooka D."/>
            <person name="Nakamura S."/>
        </authorList>
    </citation>
    <scope>NUCLEOTIDE SEQUENCE</scope>
    <source>
        <strain evidence="5">JCM 6377</strain>
    </source>
</reference>
<dbReference type="UniPathway" id="UPA00048">
    <property type="reaction ID" value="UER00071"/>
</dbReference>
<dbReference type="Gene3D" id="3.20.19.10">
    <property type="entry name" value="Aconitase, domain 4"/>
    <property type="match status" value="1"/>
</dbReference>
<dbReference type="InterPro" id="IPR050075">
    <property type="entry name" value="LeuD"/>
</dbReference>
<dbReference type="EMBL" id="PDCP01000009">
    <property type="protein sequence ID" value="PEG40635.1"/>
    <property type="molecule type" value="Genomic_DNA"/>
</dbReference>
<evidence type="ECO:0000256" key="3">
    <source>
        <dbReference type="HAMAP-Rule" id="MF_01032"/>
    </source>
</evidence>
<comment type="catalytic activity">
    <reaction evidence="3">
        <text>(2R,3S)-3-isopropylmalate = (2S)-2-isopropylmalate</text>
        <dbReference type="Rhea" id="RHEA:32287"/>
        <dbReference type="ChEBI" id="CHEBI:1178"/>
        <dbReference type="ChEBI" id="CHEBI:35121"/>
        <dbReference type="EC" id="4.2.1.33"/>
    </reaction>
</comment>
<comment type="subunit">
    <text evidence="3">Heterodimer of LeuC and LeuD.</text>
</comment>
<dbReference type="Proteomes" id="UP000220914">
    <property type="component" value="Unassembled WGS sequence"/>
</dbReference>
<dbReference type="OrthoDB" id="9777465at2"/>
<dbReference type="InterPro" id="IPR011827">
    <property type="entry name" value="LeuD_type2/HacB/DmdB"/>
</dbReference>
<evidence type="ECO:0000313" key="8">
    <source>
        <dbReference type="Proteomes" id="UP000465302"/>
    </source>
</evidence>
<accession>A0A2A7N9B2</accession>
<dbReference type="InterPro" id="IPR000573">
    <property type="entry name" value="AconitaseA/IPMdHydase_ssu_swvl"/>
</dbReference>
<dbReference type="AlphaFoldDB" id="A0A2A7N9B2"/>
<comment type="function">
    <text evidence="3">Catalyzes the isomerization between 2-isopropylmalate and 3-isopropylmalate, via the formation of 2-isopropylmaleate.</text>
</comment>
<dbReference type="GO" id="GO:0003861">
    <property type="term" value="F:3-isopropylmalate dehydratase activity"/>
    <property type="evidence" value="ECO:0007669"/>
    <property type="project" value="UniProtKB-UniRule"/>
</dbReference>
<evidence type="ECO:0000313" key="7">
    <source>
        <dbReference type="Proteomes" id="UP000220914"/>
    </source>
</evidence>
<evidence type="ECO:0000256" key="1">
    <source>
        <dbReference type="ARBA" id="ARBA00009869"/>
    </source>
</evidence>
<feature type="domain" description="Aconitase A/isopropylmalate dehydratase small subunit swivel" evidence="4">
    <location>
        <begin position="55"/>
        <end position="103"/>
    </location>
</feature>
<dbReference type="PANTHER" id="PTHR43345">
    <property type="entry name" value="3-ISOPROPYLMALATE DEHYDRATASE SMALL SUBUNIT 2-RELATED-RELATED"/>
    <property type="match status" value="1"/>
</dbReference>